<dbReference type="EMBL" id="FUWV01000015">
    <property type="protein sequence ID" value="SJZ88294.1"/>
    <property type="molecule type" value="Genomic_DNA"/>
</dbReference>
<keyword evidence="2" id="KW-1185">Reference proteome</keyword>
<protein>
    <submittedName>
        <fullName evidence="1">Glucitol operon activator protein (GutM)</fullName>
    </submittedName>
</protein>
<dbReference type="InterPro" id="IPR009693">
    <property type="entry name" value="Glucitol_operon_activator"/>
</dbReference>
<dbReference type="RefSeq" id="WP_087679348.1">
    <property type="nucleotide sequence ID" value="NZ_FUWV01000015.1"/>
</dbReference>
<evidence type="ECO:0000313" key="1">
    <source>
        <dbReference type="EMBL" id="SJZ88294.1"/>
    </source>
</evidence>
<sequence length="151" mass="17268">MNSTFFLIMICITGFLLQSFLGLQQIKHFNKEYVKMRKEGKVAIGRRPGKIRAGTLVMFCLDQEGVIQYGRKMQGITVLARFKDLKGYEGVKIDSLDKESRLLKKESKLIRECILNAVETYNLVIHGKEIAIKEPPLTSLKKKVKNLSFSK</sequence>
<accession>A0A1T4P9T9</accession>
<dbReference type="Pfam" id="PF06923">
    <property type="entry name" value="GutM"/>
    <property type="match status" value="1"/>
</dbReference>
<proteinExistence type="predicted"/>
<reference evidence="1 2" key="1">
    <citation type="submission" date="2017-02" db="EMBL/GenBank/DDBJ databases">
        <authorList>
            <person name="Peterson S.W."/>
        </authorList>
    </citation>
    <scope>NUCLEOTIDE SEQUENCE [LARGE SCALE GENOMIC DNA]</scope>
    <source>
        <strain evidence="1 2">DSM 15102</strain>
    </source>
</reference>
<dbReference type="PIRSF" id="PIRSF011474">
    <property type="entry name" value="Glucitol_operon_activator"/>
    <property type="match status" value="1"/>
</dbReference>
<dbReference type="Proteomes" id="UP000196365">
    <property type="component" value="Unassembled WGS sequence"/>
</dbReference>
<organism evidence="1 2">
    <name type="scientific">Garciella nitratireducens DSM 15102</name>
    <dbReference type="NCBI Taxonomy" id="1121911"/>
    <lineage>
        <taxon>Bacteria</taxon>
        <taxon>Bacillati</taxon>
        <taxon>Bacillota</taxon>
        <taxon>Clostridia</taxon>
        <taxon>Eubacteriales</taxon>
        <taxon>Eubacteriaceae</taxon>
        <taxon>Garciella</taxon>
    </lineage>
</organism>
<evidence type="ECO:0000313" key="2">
    <source>
        <dbReference type="Proteomes" id="UP000196365"/>
    </source>
</evidence>
<gene>
    <name evidence="1" type="ORF">SAMN02745973_01992</name>
</gene>
<dbReference type="AlphaFoldDB" id="A0A1T4P9T9"/>
<dbReference type="OrthoDB" id="1779429at2"/>
<name>A0A1T4P9T9_9FIRM</name>